<evidence type="ECO:0000313" key="1">
    <source>
        <dbReference type="EMBL" id="KAH7918779.1"/>
    </source>
</evidence>
<dbReference type="Proteomes" id="UP000790709">
    <property type="component" value="Unassembled WGS sequence"/>
</dbReference>
<organism evidence="1 2">
    <name type="scientific">Leucogyrophana mollusca</name>
    <dbReference type="NCBI Taxonomy" id="85980"/>
    <lineage>
        <taxon>Eukaryota</taxon>
        <taxon>Fungi</taxon>
        <taxon>Dikarya</taxon>
        <taxon>Basidiomycota</taxon>
        <taxon>Agaricomycotina</taxon>
        <taxon>Agaricomycetes</taxon>
        <taxon>Agaricomycetidae</taxon>
        <taxon>Boletales</taxon>
        <taxon>Boletales incertae sedis</taxon>
        <taxon>Leucogyrophana</taxon>
    </lineage>
</organism>
<protein>
    <submittedName>
        <fullName evidence="1">Uncharacterized protein</fullName>
    </submittedName>
</protein>
<gene>
    <name evidence="1" type="ORF">BV22DRAFT_1024053</name>
</gene>
<sequence length="92" mass="10565">WRGESKDNLKVFMDNFSQAQYDRFEAYRRHAPPKQAVRKQTTGQQVSQPVSLIVVGFAKVFIGEIVKKGARRCPFLCNMSGPLTPDHHRKAY</sequence>
<name>A0ACB8AZS0_9AGAM</name>
<evidence type="ECO:0000313" key="2">
    <source>
        <dbReference type="Proteomes" id="UP000790709"/>
    </source>
</evidence>
<dbReference type="EMBL" id="MU266736">
    <property type="protein sequence ID" value="KAH7918779.1"/>
    <property type="molecule type" value="Genomic_DNA"/>
</dbReference>
<feature type="non-terminal residue" evidence="1">
    <location>
        <position position="1"/>
    </location>
</feature>
<comment type="caution">
    <text evidence="1">The sequence shown here is derived from an EMBL/GenBank/DDBJ whole genome shotgun (WGS) entry which is preliminary data.</text>
</comment>
<proteinExistence type="predicted"/>
<accession>A0ACB8AZS0</accession>
<keyword evidence="2" id="KW-1185">Reference proteome</keyword>
<reference evidence="1" key="1">
    <citation type="journal article" date="2021" name="New Phytol.">
        <title>Evolutionary innovations through gain and loss of genes in the ectomycorrhizal Boletales.</title>
        <authorList>
            <person name="Wu G."/>
            <person name="Miyauchi S."/>
            <person name="Morin E."/>
            <person name="Kuo A."/>
            <person name="Drula E."/>
            <person name="Varga T."/>
            <person name="Kohler A."/>
            <person name="Feng B."/>
            <person name="Cao Y."/>
            <person name="Lipzen A."/>
            <person name="Daum C."/>
            <person name="Hundley H."/>
            <person name="Pangilinan J."/>
            <person name="Johnson J."/>
            <person name="Barry K."/>
            <person name="LaButti K."/>
            <person name="Ng V."/>
            <person name="Ahrendt S."/>
            <person name="Min B."/>
            <person name="Choi I.G."/>
            <person name="Park H."/>
            <person name="Plett J.M."/>
            <person name="Magnuson J."/>
            <person name="Spatafora J.W."/>
            <person name="Nagy L.G."/>
            <person name="Henrissat B."/>
            <person name="Grigoriev I.V."/>
            <person name="Yang Z.L."/>
            <person name="Xu J."/>
            <person name="Martin F.M."/>
        </authorList>
    </citation>
    <scope>NUCLEOTIDE SEQUENCE</scope>
    <source>
        <strain evidence="1">KUC20120723A-06</strain>
    </source>
</reference>